<organism evidence="1 2">
    <name type="scientific">Arenibacter arenosicollis</name>
    <dbReference type="NCBI Taxonomy" id="2762274"/>
    <lineage>
        <taxon>Bacteria</taxon>
        <taxon>Pseudomonadati</taxon>
        <taxon>Bacteroidota</taxon>
        <taxon>Flavobacteriia</taxon>
        <taxon>Flavobacteriales</taxon>
        <taxon>Flavobacteriaceae</taxon>
        <taxon>Arenibacter</taxon>
    </lineage>
</organism>
<evidence type="ECO:0008006" key="3">
    <source>
        <dbReference type="Google" id="ProtNLM"/>
    </source>
</evidence>
<dbReference type="EMBL" id="JACLHY010000034">
    <property type="protein sequence ID" value="MBC8770426.1"/>
    <property type="molecule type" value="Genomic_DNA"/>
</dbReference>
<dbReference type="Proteomes" id="UP000618952">
    <property type="component" value="Unassembled WGS sequence"/>
</dbReference>
<gene>
    <name evidence="1" type="ORF">H4O18_20695</name>
</gene>
<sequence>MRSKILILIAIILWSCKSNDLDKSDSQSTSFNIEKDLLLVQYDCKTDVDDLHTLAAFITLISNPNFLKINYYAVAGTYGIQDGLYIPPNALFQLAFGDNWSDAHENRKSAVEQVKVKIIATLENEGAIWIAEAGQSDFTAELLRSIQADLPEINTTQNIHVVQHSDWNEKVTSPEHLQFVKNNADYHKIPDGNVVGNGTPGFRSPDYSNWKDKIKNPELLEIWELAIELSNKYNGKEGRYNNEAISKGGLDFSDLSEVCWILGIQDIKDTEHFFNLYSN</sequence>
<comment type="caution">
    <text evidence="1">The sequence shown here is derived from an EMBL/GenBank/DDBJ whole genome shotgun (WGS) entry which is preliminary data.</text>
</comment>
<dbReference type="RefSeq" id="WP_187588232.1">
    <property type="nucleotide sequence ID" value="NZ_JACLHY010000034.1"/>
</dbReference>
<evidence type="ECO:0000313" key="2">
    <source>
        <dbReference type="Proteomes" id="UP000618952"/>
    </source>
</evidence>
<protein>
    <recommendedName>
        <fullName evidence="3">DUF4886 domain-containing protein</fullName>
    </recommendedName>
</protein>
<evidence type="ECO:0000313" key="1">
    <source>
        <dbReference type="EMBL" id="MBC8770426.1"/>
    </source>
</evidence>
<keyword evidence="2" id="KW-1185">Reference proteome</keyword>
<reference evidence="1 2" key="1">
    <citation type="submission" date="2020-08" db="EMBL/GenBank/DDBJ databases">
        <title>Arenibacter gaetbuli sp. nov., isolated from a sand dune.</title>
        <authorList>
            <person name="Park S."/>
            <person name="Yoon J.-H."/>
        </authorList>
    </citation>
    <scope>NUCLEOTIDE SEQUENCE [LARGE SCALE GENOMIC DNA]</scope>
    <source>
        <strain evidence="1 2">BSSL-BM3</strain>
    </source>
</reference>
<proteinExistence type="predicted"/>
<accession>A0ABR7QTD3</accession>
<name>A0ABR7QTD3_9FLAO</name>